<keyword evidence="2" id="KW-1185">Reference proteome</keyword>
<dbReference type="PANTHER" id="PTHR48449">
    <property type="entry name" value="DUF1985 DOMAIN-CONTAINING PROTEIN"/>
    <property type="match status" value="1"/>
</dbReference>
<comment type="caution">
    <text evidence="1">The sequence shown here is derived from an EMBL/GenBank/DDBJ whole genome shotgun (WGS) entry which is preliminary data.</text>
</comment>
<protein>
    <submittedName>
        <fullName evidence="1">DUF1985 domain-containing protein</fullName>
    </submittedName>
</protein>
<evidence type="ECO:0000313" key="1">
    <source>
        <dbReference type="EMBL" id="KAL2532265.1"/>
    </source>
</evidence>
<accession>A0ABD1V6P4</accession>
<gene>
    <name evidence="1" type="ORF">Adt_05616</name>
</gene>
<organism evidence="1 2">
    <name type="scientific">Abeliophyllum distichum</name>
    <dbReference type="NCBI Taxonomy" id="126358"/>
    <lineage>
        <taxon>Eukaryota</taxon>
        <taxon>Viridiplantae</taxon>
        <taxon>Streptophyta</taxon>
        <taxon>Embryophyta</taxon>
        <taxon>Tracheophyta</taxon>
        <taxon>Spermatophyta</taxon>
        <taxon>Magnoliopsida</taxon>
        <taxon>eudicotyledons</taxon>
        <taxon>Gunneridae</taxon>
        <taxon>Pentapetalae</taxon>
        <taxon>asterids</taxon>
        <taxon>lamiids</taxon>
        <taxon>Lamiales</taxon>
        <taxon>Oleaceae</taxon>
        <taxon>Forsythieae</taxon>
        <taxon>Abeliophyllum</taxon>
    </lineage>
</organism>
<dbReference type="EMBL" id="JBFOLK010000002">
    <property type="protein sequence ID" value="KAL2532265.1"/>
    <property type="molecule type" value="Genomic_DNA"/>
</dbReference>
<sequence length="109" mass="12557">MFTTAEDSLMVLVDSDKMNAYAWRKELFKVTLSSLKSGLRNKSSIVEGNGRPYIVYRISGFVIAFQVWIYEILPIWEGKVCNQIGSRSPRILNWTSNVHRKLLIQVEFG</sequence>
<dbReference type="Proteomes" id="UP001604336">
    <property type="component" value="Unassembled WGS sequence"/>
</dbReference>
<evidence type="ECO:0000313" key="2">
    <source>
        <dbReference type="Proteomes" id="UP001604336"/>
    </source>
</evidence>
<proteinExistence type="predicted"/>
<reference evidence="2" key="1">
    <citation type="submission" date="2024-07" db="EMBL/GenBank/DDBJ databases">
        <title>Two chromosome-level genome assemblies of Korean endemic species Abeliophyllum distichum and Forsythia ovata (Oleaceae).</title>
        <authorList>
            <person name="Jang H."/>
        </authorList>
    </citation>
    <scope>NUCLEOTIDE SEQUENCE [LARGE SCALE GENOMIC DNA]</scope>
</reference>
<dbReference type="PANTHER" id="PTHR48449:SF1">
    <property type="entry name" value="DUF1985 DOMAIN-CONTAINING PROTEIN"/>
    <property type="match status" value="1"/>
</dbReference>
<name>A0ABD1V6P4_9LAMI</name>
<dbReference type="AlphaFoldDB" id="A0ABD1V6P4"/>